<feature type="coiled-coil region" evidence="1">
    <location>
        <begin position="43"/>
        <end position="101"/>
    </location>
</feature>
<dbReference type="RefSeq" id="WP_086350194.1">
    <property type="nucleotide sequence ID" value="NZ_CP147247.1"/>
</dbReference>
<protein>
    <submittedName>
        <fullName evidence="3">Uncharacterized protein</fullName>
    </submittedName>
</protein>
<dbReference type="AlphaFoldDB" id="A0A242K408"/>
<evidence type="ECO:0000256" key="1">
    <source>
        <dbReference type="SAM" id="Coils"/>
    </source>
</evidence>
<dbReference type="OrthoDB" id="2196565at2"/>
<dbReference type="EMBL" id="NGMM01000005">
    <property type="protein sequence ID" value="OTP13726.1"/>
    <property type="molecule type" value="Genomic_DNA"/>
</dbReference>
<evidence type="ECO:0000313" key="5">
    <source>
        <dbReference type="Proteomes" id="UP000195141"/>
    </source>
</evidence>
<feature type="transmembrane region" description="Helical" evidence="2">
    <location>
        <begin position="6"/>
        <end position="23"/>
    </location>
</feature>
<keyword evidence="2" id="KW-0472">Membrane</keyword>
<evidence type="ECO:0000313" key="3">
    <source>
        <dbReference type="EMBL" id="OTP13726.1"/>
    </source>
</evidence>
<keyword evidence="2" id="KW-0812">Transmembrane</keyword>
<name>A0A242K408_9ENTE</name>
<reference evidence="4" key="3">
    <citation type="submission" date="2024-03" db="EMBL/GenBank/DDBJ databases">
        <title>The Genome Sequence of Enterococcus sp. DIV0242b.</title>
        <authorList>
            <consortium name="The Broad Institute Genomics Platform"/>
            <consortium name="The Broad Institute Microbial Omics Core"/>
            <consortium name="The Broad Institute Genomic Center for Infectious Diseases"/>
            <person name="Earl A."/>
            <person name="Manson A."/>
            <person name="Gilmore M."/>
            <person name="Schwartman J."/>
            <person name="Shea T."/>
            <person name="Abouelleil A."/>
            <person name="Cao P."/>
            <person name="Chapman S."/>
            <person name="Cusick C."/>
            <person name="Young S."/>
            <person name="Neafsey D."/>
            <person name="Nusbaum C."/>
            <person name="Birren B."/>
        </authorList>
    </citation>
    <scope>NUCLEOTIDE SEQUENCE</scope>
    <source>
        <strain evidence="4">9E7_DIV0242</strain>
    </source>
</reference>
<proteinExistence type="predicted"/>
<keyword evidence="5" id="KW-1185">Reference proteome</keyword>
<evidence type="ECO:0000313" key="4">
    <source>
        <dbReference type="EMBL" id="WYJ89882.1"/>
    </source>
</evidence>
<accession>A0A242K408</accession>
<gene>
    <name evidence="4" type="ORF">A5888_001609</name>
    <name evidence="3" type="ORF">A5888_003205</name>
</gene>
<reference evidence="3" key="1">
    <citation type="submission" date="2017-05" db="EMBL/GenBank/DDBJ databases">
        <title>The Genome Sequence of Enterococcus sp. 9E7_DIV0242.</title>
        <authorList>
            <consortium name="The Broad Institute Genomics Platform"/>
            <consortium name="The Broad Institute Genomic Center for Infectious Diseases"/>
            <person name="Earl A."/>
            <person name="Manson A."/>
            <person name="Schwartman J."/>
            <person name="Gilmore M."/>
            <person name="Abouelleil A."/>
            <person name="Cao P."/>
            <person name="Chapman S."/>
            <person name="Cusick C."/>
            <person name="Shea T."/>
            <person name="Young S."/>
            <person name="Neafsey D."/>
            <person name="Nusbaum C."/>
            <person name="Birren B."/>
        </authorList>
    </citation>
    <scope>NUCLEOTIDE SEQUENCE [LARGE SCALE GENOMIC DNA]</scope>
    <source>
        <strain evidence="3">9E7_DIV0242</strain>
    </source>
</reference>
<dbReference type="EMBL" id="CP147247">
    <property type="protein sequence ID" value="WYJ89882.1"/>
    <property type="molecule type" value="Genomic_DNA"/>
</dbReference>
<sequence length="102" mass="11741">MENWITPTLIATIVTGLFTYFGTKRSTKSDVDKIYTVEIKGIINELKESNRSVKEEVADLRDQVKKLKEKLNDKDALIAELRKEIKRLETENKELKGETENG</sequence>
<keyword evidence="1" id="KW-0175">Coiled coil</keyword>
<dbReference type="Gene3D" id="1.20.5.4090">
    <property type="match status" value="1"/>
</dbReference>
<keyword evidence="2" id="KW-1133">Transmembrane helix</keyword>
<evidence type="ECO:0000256" key="2">
    <source>
        <dbReference type="SAM" id="Phobius"/>
    </source>
</evidence>
<reference evidence="4" key="2">
    <citation type="submission" date="2017-05" db="EMBL/GenBank/DDBJ databases">
        <authorList>
            <consortium name="The Broad Institute Genomics Platform"/>
            <consortium name="The Broad Institute Genomic Center for Infectious Diseases"/>
            <person name="Earl A."/>
            <person name="Manson A."/>
            <person name="Schwartman J."/>
            <person name="Gilmore M."/>
            <person name="Abouelleil A."/>
            <person name="Cao P."/>
            <person name="Chapman S."/>
            <person name="Cusick C."/>
            <person name="Shea T."/>
            <person name="Young S."/>
            <person name="Neafsey D."/>
            <person name="Nusbaum C."/>
            <person name="Birren B."/>
        </authorList>
    </citation>
    <scope>NUCLEOTIDE SEQUENCE</scope>
    <source>
        <strain evidence="4">9E7_DIV0242</strain>
    </source>
</reference>
<organism evidence="3">
    <name type="scientific">Candidatus Enterococcus clewellii</name>
    <dbReference type="NCBI Taxonomy" id="1834193"/>
    <lineage>
        <taxon>Bacteria</taxon>
        <taxon>Bacillati</taxon>
        <taxon>Bacillota</taxon>
        <taxon>Bacilli</taxon>
        <taxon>Lactobacillales</taxon>
        <taxon>Enterococcaceae</taxon>
        <taxon>Enterococcus</taxon>
    </lineage>
</organism>
<dbReference type="Proteomes" id="UP000195141">
    <property type="component" value="Chromosome"/>
</dbReference>
<dbReference type="SUPFAM" id="SSF58100">
    <property type="entry name" value="Bacterial hemolysins"/>
    <property type="match status" value="1"/>
</dbReference>